<dbReference type="RefSeq" id="WP_220167808.1">
    <property type="nucleotide sequence ID" value="NZ_JAIBOA010000012.1"/>
</dbReference>
<gene>
    <name evidence="3" type="ORF">K1Y72_19460</name>
</gene>
<dbReference type="EMBL" id="JAIBOA010000012">
    <property type="protein sequence ID" value="MBW8484570.1"/>
    <property type="molecule type" value="Genomic_DNA"/>
</dbReference>
<comment type="caution">
    <text evidence="3">The sequence shown here is derived from an EMBL/GenBank/DDBJ whole genome shotgun (WGS) entry which is preliminary data.</text>
</comment>
<name>A0ABS7FWM1_9ACTN</name>
<dbReference type="Proteomes" id="UP000774570">
    <property type="component" value="Unassembled WGS sequence"/>
</dbReference>
<proteinExistence type="predicted"/>
<dbReference type="Pfam" id="PF10647">
    <property type="entry name" value="Gmad1"/>
    <property type="match status" value="1"/>
</dbReference>
<reference evidence="3 4" key="1">
    <citation type="submission" date="2021-07" db="EMBL/GenBank/DDBJ databases">
        <title>Actinomadura sp. PM05-2 isolated from lichen.</title>
        <authorList>
            <person name="Somphong A."/>
            <person name="Phongsopitanun W."/>
            <person name="Tanasupawat S."/>
            <person name="Peongsungnone V."/>
        </authorList>
    </citation>
    <scope>NUCLEOTIDE SEQUENCE [LARGE SCALE GENOMIC DNA]</scope>
    <source>
        <strain evidence="3 4">PM05-2</strain>
    </source>
</reference>
<feature type="chain" id="PRO_5046347804" evidence="1">
    <location>
        <begin position="27"/>
        <end position="594"/>
    </location>
</feature>
<dbReference type="SMART" id="SM00909">
    <property type="entry name" value="Germane"/>
    <property type="match status" value="1"/>
</dbReference>
<dbReference type="Pfam" id="PF10646">
    <property type="entry name" value="Germane"/>
    <property type="match status" value="1"/>
</dbReference>
<keyword evidence="1" id="KW-0732">Signal</keyword>
<evidence type="ECO:0000259" key="2">
    <source>
        <dbReference type="SMART" id="SM00909"/>
    </source>
</evidence>
<dbReference type="PROSITE" id="PS51257">
    <property type="entry name" value="PROKAR_LIPOPROTEIN"/>
    <property type="match status" value="1"/>
</dbReference>
<dbReference type="InterPro" id="IPR019606">
    <property type="entry name" value="GerMN"/>
</dbReference>
<protein>
    <submittedName>
        <fullName evidence="3">GerMN domain-containing protein</fullName>
    </submittedName>
</protein>
<sequence>MSGRPQRVPAALAAALALGLGGAGCATVPSGGRVVTGHAGGQAEQADDPYVRLIPAHPRADWKPDQLVAGFLAASGSFDDDHRVAREYLTGSSTAWNPGARPAVTVVDAWQAPQAEQTGASTATVQVRGKRLGRIGPDGQYIADPEDISEEFQLTRGSNGWRISGLPDDARGGLLLTKSDVDRSFRTMNLYYFAPERATLVPNGIFLPLVNRRDLPSQLVQALLAGPSSWLGTAVKNDFPEGTRLRRLTLDNDTATVDLSGQARRGDVDRMSAQLAWTLRQLSEIKQWKLQIDGDTVAPEATGEVQPVRAWQGNAPDGPDAPSTRTGYVIDAAGALSRLAGDRPQQVALVSRRLVRPAVSSDAQEFAGLSPDGRTVLTGALTNGGATALRTLLTAHAGTRFTAPGYDRDGTLWTVETSADKSWLWTRPRGKPAVRVQEWGLSGREVTAFRVARDGVRAAAIVKVDGATQIQIGRIVRSADGTPAEAGSFLPVSAELAATIDLAWRDYGTLAVLGRRQGDQRVLPFLVPVSGSAVSSIGVGALGDPTTITAAPGQSVLVGIEQNGTRQVCRQSSPSEQISEWVCAIPGTDPAYPY</sequence>
<dbReference type="InterPro" id="IPR059026">
    <property type="entry name" value="LpqB_N"/>
</dbReference>
<feature type="domain" description="GerMN" evidence="2">
    <location>
        <begin position="216"/>
        <end position="301"/>
    </location>
</feature>
<organism evidence="3 4">
    <name type="scientific">Actinomadura parmotrematis</name>
    <dbReference type="NCBI Taxonomy" id="2864039"/>
    <lineage>
        <taxon>Bacteria</taxon>
        <taxon>Bacillati</taxon>
        <taxon>Actinomycetota</taxon>
        <taxon>Actinomycetes</taxon>
        <taxon>Streptosporangiales</taxon>
        <taxon>Thermomonosporaceae</taxon>
        <taxon>Actinomadura</taxon>
    </lineage>
</organism>
<evidence type="ECO:0000256" key="1">
    <source>
        <dbReference type="SAM" id="SignalP"/>
    </source>
</evidence>
<evidence type="ECO:0000313" key="3">
    <source>
        <dbReference type="EMBL" id="MBW8484570.1"/>
    </source>
</evidence>
<accession>A0ABS7FWM1</accession>
<dbReference type="Pfam" id="PF25976">
    <property type="entry name" value="LpqB_N"/>
    <property type="match status" value="1"/>
</dbReference>
<dbReference type="InterPro" id="IPR018910">
    <property type="entry name" value="LpqB_C"/>
</dbReference>
<keyword evidence="4" id="KW-1185">Reference proteome</keyword>
<evidence type="ECO:0000313" key="4">
    <source>
        <dbReference type="Proteomes" id="UP000774570"/>
    </source>
</evidence>
<feature type="signal peptide" evidence="1">
    <location>
        <begin position="1"/>
        <end position="26"/>
    </location>
</feature>